<dbReference type="eggNOG" id="arCOG13411">
    <property type="taxonomic scope" value="Archaea"/>
</dbReference>
<dbReference type="EMBL" id="CP001899">
    <property type="protein sequence ID" value="ADC66129.1"/>
    <property type="molecule type" value="Genomic_DNA"/>
</dbReference>
<accession>D3S066</accession>
<sequence>MEEVEVSCPVCRKSHRYKAEIQVVSCKGKPLALVKDRLGWRLMEIRVISEKEDEELDKIWRS</sequence>
<dbReference type="Proteomes" id="UP000002613">
    <property type="component" value="Chromosome"/>
</dbReference>
<name>D3S066_FERPA</name>
<proteinExistence type="predicted"/>
<dbReference type="STRING" id="589924.Ferp_1992"/>
<dbReference type="KEGG" id="fpl:Ferp_1992"/>
<dbReference type="GeneID" id="8779524"/>
<dbReference type="RefSeq" id="WP_012966468.1">
    <property type="nucleotide sequence ID" value="NC_013849.1"/>
</dbReference>
<reference evidence="1 2" key="2">
    <citation type="journal article" date="2011" name="Stand. Genomic Sci.">
        <title>Complete genome sequence of Ferroglobus placidus AEDII12DO.</title>
        <authorList>
            <person name="Anderson I."/>
            <person name="Risso C."/>
            <person name="Holmes D."/>
            <person name="Lucas S."/>
            <person name="Copeland A."/>
            <person name="Lapidus A."/>
            <person name="Cheng J.F."/>
            <person name="Bruce D."/>
            <person name="Goodwin L."/>
            <person name="Pitluck S."/>
            <person name="Saunders E."/>
            <person name="Brettin T."/>
            <person name="Detter J.C."/>
            <person name="Han C."/>
            <person name="Tapia R."/>
            <person name="Larimer F."/>
            <person name="Land M."/>
            <person name="Hauser L."/>
            <person name="Woyke T."/>
            <person name="Lovley D."/>
            <person name="Kyrpides N."/>
            <person name="Ivanova N."/>
        </authorList>
    </citation>
    <scope>NUCLEOTIDE SEQUENCE [LARGE SCALE GENOMIC DNA]</scope>
    <source>
        <strain evidence="2">DSM 10642 / AEDII12DO</strain>
    </source>
</reference>
<dbReference type="HOGENOM" id="CLU_2893084_0_0_2"/>
<dbReference type="OrthoDB" id="51477at2157"/>
<keyword evidence="2" id="KW-1185">Reference proteome</keyword>
<protein>
    <submittedName>
        <fullName evidence="1">Uncharacterized protein</fullName>
    </submittedName>
</protein>
<gene>
    <name evidence="1" type="ordered locus">Ferp_1992</name>
</gene>
<reference evidence="2" key="1">
    <citation type="submission" date="2010-02" db="EMBL/GenBank/DDBJ databases">
        <title>Complete sequence of Ferroglobus placidus DSM 10642.</title>
        <authorList>
            <consortium name="US DOE Joint Genome Institute"/>
            <person name="Lucas S."/>
            <person name="Copeland A."/>
            <person name="Lapidus A."/>
            <person name="Cheng J.-F."/>
            <person name="Bruce D."/>
            <person name="Goodwin L."/>
            <person name="Pitluck S."/>
            <person name="Saunders E."/>
            <person name="Brettin T."/>
            <person name="Detter J.C."/>
            <person name="Han C."/>
            <person name="Tapia R."/>
            <person name="Larimer F."/>
            <person name="Land M."/>
            <person name="Hauser L."/>
            <person name="Kyrpides N."/>
            <person name="Ivanova N."/>
            <person name="Holmes D."/>
            <person name="Lovley D."/>
            <person name="Kyrpides N."/>
            <person name="Anderson I.J."/>
            <person name="Woyke T."/>
        </authorList>
    </citation>
    <scope>NUCLEOTIDE SEQUENCE [LARGE SCALE GENOMIC DNA]</scope>
    <source>
        <strain evidence="2">DSM 10642 / AEDII12DO</strain>
    </source>
</reference>
<evidence type="ECO:0000313" key="2">
    <source>
        <dbReference type="Proteomes" id="UP000002613"/>
    </source>
</evidence>
<organism evidence="1 2">
    <name type="scientific">Ferroglobus placidus (strain DSM 10642 / AEDII12DO)</name>
    <dbReference type="NCBI Taxonomy" id="589924"/>
    <lineage>
        <taxon>Archaea</taxon>
        <taxon>Methanobacteriati</taxon>
        <taxon>Methanobacteriota</taxon>
        <taxon>Archaeoglobi</taxon>
        <taxon>Archaeoglobales</taxon>
        <taxon>Archaeoglobaceae</taxon>
        <taxon>Ferroglobus</taxon>
    </lineage>
</organism>
<evidence type="ECO:0000313" key="1">
    <source>
        <dbReference type="EMBL" id="ADC66129.1"/>
    </source>
</evidence>
<dbReference type="PaxDb" id="589924-Ferp_1992"/>
<dbReference type="AlphaFoldDB" id="D3S066"/>